<accession>A0A484KNE0</accession>
<proteinExistence type="predicted"/>
<dbReference type="OrthoDB" id="1735926at2759"/>
<gene>
    <name evidence="3" type="ORF">CCAM_LOCUS9019</name>
</gene>
<evidence type="ECO:0000313" key="3">
    <source>
        <dbReference type="EMBL" id="VFQ67243.1"/>
    </source>
</evidence>
<dbReference type="Gene3D" id="1.20.120.290">
    <property type="entry name" value="Oxygen-evolving enhancer protein 3 (PsbQ), four-helix up-down bundle"/>
    <property type="match status" value="1"/>
</dbReference>
<evidence type="ECO:0000256" key="1">
    <source>
        <dbReference type="ARBA" id="ARBA00023078"/>
    </source>
</evidence>
<organism evidence="3 4">
    <name type="scientific">Cuscuta campestris</name>
    <dbReference type="NCBI Taxonomy" id="132261"/>
    <lineage>
        <taxon>Eukaryota</taxon>
        <taxon>Viridiplantae</taxon>
        <taxon>Streptophyta</taxon>
        <taxon>Embryophyta</taxon>
        <taxon>Tracheophyta</taxon>
        <taxon>Spermatophyta</taxon>
        <taxon>Magnoliopsida</taxon>
        <taxon>eudicotyledons</taxon>
        <taxon>Gunneridae</taxon>
        <taxon>Pentapetalae</taxon>
        <taxon>asterids</taxon>
        <taxon>lamiids</taxon>
        <taxon>Solanales</taxon>
        <taxon>Convolvulaceae</taxon>
        <taxon>Cuscuteae</taxon>
        <taxon>Cuscuta</taxon>
        <taxon>Cuscuta subgen. Grammica</taxon>
        <taxon>Cuscuta sect. Cleistogrammica</taxon>
    </lineage>
</organism>
<evidence type="ECO:0000259" key="2">
    <source>
        <dbReference type="Pfam" id="PF21329"/>
    </source>
</evidence>
<dbReference type="InterPro" id="IPR023222">
    <property type="entry name" value="PsbQ-like_dom_sf"/>
</dbReference>
<dbReference type="InterPro" id="IPR048563">
    <property type="entry name" value="CYP38_PsbQ-like"/>
</dbReference>
<dbReference type="Proteomes" id="UP000595140">
    <property type="component" value="Unassembled WGS sequence"/>
</dbReference>
<evidence type="ECO:0000313" key="4">
    <source>
        <dbReference type="Proteomes" id="UP000595140"/>
    </source>
</evidence>
<dbReference type="Pfam" id="PF21329">
    <property type="entry name" value="CYP38_PsbQ-like"/>
    <property type="match status" value="1"/>
</dbReference>
<keyword evidence="4" id="KW-1185">Reference proteome</keyword>
<dbReference type="EMBL" id="OOIL02000581">
    <property type="protein sequence ID" value="VFQ67243.1"/>
    <property type="molecule type" value="Genomic_DNA"/>
</dbReference>
<reference evidence="3 4" key="1">
    <citation type="submission" date="2018-04" db="EMBL/GenBank/DDBJ databases">
        <authorList>
            <person name="Vogel A."/>
        </authorList>
    </citation>
    <scope>NUCLEOTIDE SEQUENCE [LARGE SCALE GENOMIC DNA]</scope>
</reference>
<feature type="domain" description="Peptidyl-prolyl cis-trans isomerase CYP38-like PsbQ-like" evidence="2">
    <location>
        <begin position="2"/>
        <end position="66"/>
    </location>
</feature>
<name>A0A484KNE0_9ASTE</name>
<protein>
    <recommendedName>
        <fullName evidence="2">Peptidyl-prolyl cis-trans isomerase CYP38-like PsbQ-like domain-containing protein</fullName>
    </recommendedName>
</protein>
<dbReference type="AlphaFoldDB" id="A0A484KNE0"/>
<keyword evidence="1" id="KW-0793">Thylakoid</keyword>
<sequence length="66" mass="7312">MQSSQVLKQGKSSNISALAMSNVEHGTEMLSKLEVGLDELQKIIVEDKNWDAFASKQKELLNHVGK</sequence>